<protein>
    <submittedName>
        <fullName evidence="1">Uncharacterized protein</fullName>
    </submittedName>
</protein>
<evidence type="ECO:0000313" key="1">
    <source>
        <dbReference type="EMBL" id="GAL81825.1"/>
    </source>
</evidence>
<dbReference type="InterPro" id="IPR036514">
    <property type="entry name" value="SGNH_hydro_sf"/>
</dbReference>
<dbReference type="EMBL" id="BBNU01000018">
    <property type="protein sequence ID" value="GAL81825.1"/>
    <property type="molecule type" value="Genomic_DNA"/>
</dbReference>
<name>A0A090WXG9_9FLAO</name>
<sequence length="108" mass="12681">MVYDNERVVYSKTVEAQNYLDAFKNIQLICKENGIDLIFVFPPNFQVFNSSFYDRFNKLVNRENKIFVYDTLNTVYKDKNYFYDGSHLTKGGAEIFTSELSVFINATK</sequence>
<dbReference type="Gene3D" id="3.40.50.1110">
    <property type="entry name" value="SGNH hydrolase"/>
    <property type="match status" value="1"/>
</dbReference>
<dbReference type="Proteomes" id="UP000029643">
    <property type="component" value="Unassembled WGS sequence"/>
</dbReference>
<dbReference type="AlphaFoldDB" id="A0A090WXG9"/>
<proteinExistence type="predicted"/>
<dbReference type="SUPFAM" id="SSF52266">
    <property type="entry name" value="SGNH hydrolase"/>
    <property type="match status" value="1"/>
</dbReference>
<dbReference type="GO" id="GO:0016788">
    <property type="term" value="F:hydrolase activity, acting on ester bonds"/>
    <property type="evidence" value="ECO:0007669"/>
    <property type="project" value="UniProtKB-ARBA"/>
</dbReference>
<accession>A0A090WXG9</accession>
<comment type="caution">
    <text evidence="1">The sequence shown here is derived from an EMBL/GenBank/DDBJ whole genome shotgun (WGS) entry which is preliminary data.</text>
</comment>
<organism evidence="1 2">
    <name type="scientific">Algibacter lectus</name>
    <dbReference type="NCBI Taxonomy" id="221126"/>
    <lineage>
        <taxon>Bacteria</taxon>
        <taxon>Pseudomonadati</taxon>
        <taxon>Bacteroidota</taxon>
        <taxon>Flavobacteriia</taxon>
        <taxon>Flavobacteriales</taxon>
        <taxon>Flavobacteriaceae</taxon>
        <taxon>Algibacter</taxon>
    </lineage>
</organism>
<reference evidence="1 2" key="1">
    <citation type="journal article" date="2014" name="Genome Announc.">
        <title>Draft Genome Sequences of Marine Flavobacterium Algibacter lectus Strains SS8 and NR4.</title>
        <authorList>
            <person name="Takatani N."/>
            <person name="Nakanishi M."/>
            <person name="Meirelles P."/>
            <person name="Mino S."/>
            <person name="Suda W."/>
            <person name="Oshima K."/>
            <person name="Hattori M."/>
            <person name="Ohkuma M."/>
            <person name="Hosokawa M."/>
            <person name="Miyashita K."/>
            <person name="Thompson F.L."/>
            <person name="Niwa A."/>
            <person name="Sawabe T."/>
            <person name="Sawabe T."/>
        </authorList>
    </citation>
    <scope>NUCLEOTIDE SEQUENCE [LARGE SCALE GENOMIC DNA]</scope>
    <source>
        <strain evidence="2">JCM19274</strain>
    </source>
</reference>
<gene>
    <name evidence="1" type="ORF">JCM19274_384</name>
</gene>
<evidence type="ECO:0000313" key="2">
    <source>
        <dbReference type="Proteomes" id="UP000029643"/>
    </source>
</evidence>